<gene>
    <name evidence="9" type="ORF">JR316_004958</name>
</gene>
<feature type="compositionally biased region" description="Basic and acidic residues" evidence="6">
    <location>
        <begin position="1"/>
        <end position="12"/>
    </location>
</feature>
<sequence length="532" mass="58216">MRVYNEDSEREVQSTQVNEGEADKKQTPLPILPLLSVFLIQLGEPIAATVIYPFIAQFVREMDITGGDEKKIGYYAGIIESAFFFSQGLSVVQWGYLSDRYGRRPILLCGPLGVAFSMLMFGSSTTFAGMVAARCLQGIFNGNIGKKSVIFTYIRQEFILCLIGISKSVIAELTDSTNRGDAFAFIPLMWSIGSTTGPILGGSLSNPATRWPETLGHISYLKTHPYFLPCFVAAFFAFISFLIVCFVLEETLPSKATRIPPKQNSTDVCSLKTTSPLLEHGEGTGYGSSTDAPGRSNSNQHQHQGVRTDNFRDAFTRPVMSILLNYAFLAFLDMCYGVLLPLMYSTSIRNGGLGLDPSRIGATLGAFGLVNSIVQLNFLGRFIRKYGPRKVYTVAFRCFFVLFGMYAITKFFVQRAGEVDHIVIACMTFQLACQMFIFAAYGSIQVLLVESIPEGGPLGTVNGVSQMIGAAMRCIAPTFASSLFSVSLQRNLAGGNMVYYILITIALLGICCTRLLPSGSKKRMIPQSQPTA</sequence>
<evidence type="ECO:0000256" key="4">
    <source>
        <dbReference type="ARBA" id="ARBA00022989"/>
    </source>
</evidence>
<dbReference type="SUPFAM" id="SSF103473">
    <property type="entry name" value="MFS general substrate transporter"/>
    <property type="match status" value="1"/>
</dbReference>
<feature type="transmembrane region" description="Helical" evidence="7">
    <location>
        <begin position="31"/>
        <end position="52"/>
    </location>
</feature>
<evidence type="ECO:0000313" key="9">
    <source>
        <dbReference type="EMBL" id="KAG5170569.1"/>
    </source>
</evidence>
<feature type="region of interest" description="Disordered" evidence="6">
    <location>
        <begin position="1"/>
        <end position="24"/>
    </location>
</feature>
<dbReference type="InterPro" id="IPR036259">
    <property type="entry name" value="MFS_trans_sf"/>
</dbReference>
<keyword evidence="2" id="KW-0813">Transport</keyword>
<keyword evidence="5 7" id="KW-0472">Membrane</keyword>
<dbReference type="CDD" id="cd17330">
    <property type="entry name" value="MFS_SLC46_TetA_like"/>
    <property type="match status" value="1"/>
</dbReference>
<name>A0A8H8CN05_PSICU</name>
<dbReference type="Pfam" id="PF07690">
    <property type="entry name" value="MFS_1"/>
    <property type="match status" value="2"/>
</dbReference>
<dbReference type="GO" id="GO:0022857">
    <property type="term" value="F:transmembrane transporter activity"/>
    <property type="evidence" value="ECO:0007669"/>
    <property type="project" value="InterPro"/>
</dbReference>
<evidence type="ECO:0000256" key="6">
    <source>
        <dbReference type="SAM" id="MobiDB-lite"/>
    </source>
</evidence>
<organism evidence="9">
    <name type="scientific">Psilocybe cubensis</name>
    <name type="common">Psychedelic mushroom</name>
    <name type="synonym">Stropharia cubensis</name>
    <dbReference type="NCBI Taxonomy" id="181762"/>
    <lineage>
        <taxon>Eukaryota</taxon>
        <taxon>Fungi</taxon>
        <taxon>Dikarya</taxon>
        <taxon>Basidiomycota</taxon>
        <taxon>Agaricomycotina</taxon>
        <taxon>Agaricomycetes</taxon>
        <taxon>Agaricomycetidae</taxon>
        <taxon>Agaricales</taxon>
        <taxon>Agaricineae</taxon>
        <taxon>Strophariaceae</taxon>
        <taxon>Psilocybe</taxon>
    </lineage>
</organism>
<dbReference type="PANTHER" id="PTHR23504:SF15">
    <property type="entry name" value="MAJOR FACILITATOR SUPERFAMILY (MFS) PROFILE DOMAIN-CONTAINING PROTEIN"/>
    <property type="match status" value="1"/>
</dbReference>
<feature type="transmembrane region" description="Helical" evidence="7">
    <location>
        <begin position="153"/>
        <end position="170"/>
    </location>
</feature>
<dbReference type="AlphaFoldDB" id="A0A8H8CN05"/>
<feature type="transmembrane region" description="Helical" evidence="7">
    <location>
        <begin position="497"/>
        <end position="516"/>
    </location>
</feature>
<dbReference type="PROSITE" id="PS50850">
    <property type="entry name" value="MFS"/>
    <property type="match status" value="1"/>
</dbReference>
<comment type="subcellular location">
    <subcellularLocation>
        <location evidence="1">Membrane</location>
        <topology evidence="1">Multi-pass membrane protein</topology>
    </subcellularLocation>
</comment>
<evidence type="ECO:0000256" key="1">
    <source>
        <dbReference type="ARBA" id="ARBA00004141"/>
    </source>
</evidence>
<evidence type="ECO:0000256" key="3">
    <source>
        <dbReference type="ARBA" id="ARBA00022692"/>
    </source>
</evidence>
<comment type="caution">
    <text evidence="9">The sequence shown here is derived from an EMBL/GenBank/DDBJ whole genome shotgun (WGS) entry which is preliminary data.</text>
</comment>
<proteinExistence type="predicted"/>
<feature type="transmembrane region" description="Helical" evidence="7">
    <location>
        <begin position="226"/>
        <end position="248"/>
    </location>
</feature>
<evidence type="ECO:0000256" key="7">
    <source>
        <dbReference type="SAM" id="Phobius"/>
    </source>
</evidence>
<feature type="transmembrane region" description="Helical" evidence="7">
    <location>
        <begin position="322"/>
        <end position="340"/>
    </location>
</feature>
<dbReference type="PANTHER" id="PTHR23504">
    <property type="entry name" value="MAJOR FACILITATOR SUPERFAMILY DOMAIN-CONTAINING PROTEIN 10"/>
    <property type="match status" value="1"/>
</dbReference>
<feature type="transmembrane region" description="Helical" evidence="7">
    <location>
        <begin position="106"/>
        <end position="133"/>
    </location>
</feature>
<accession>A0A8H8CN05</accession>
<dbReference type="EMBL" id="JAFIQS010000004">
    <property type="protein sequence ID" value="KAG5170569.1"/>
    <property type="molecule type" value="Genomic_DNA"/>
</dbReference>
<feature type="transmembrane region" description="Helical" evidence="7">
    <location>
        <begin position="72"/>
        <end position="94"/>
    </location>
</feature>
<feature type="transmembrane region" description="Helical" evidence="7">
    <location>
        <begin position="360"/>
        <end position="379"/>
    </location>
</feature>
<feature type="transmembrane region" description="Helical" evidence="7">
    <location>
        <begin position="391"/>
        <end position="409"/>
    </location>
</feature>
<feature type="compositionally biased region" description="Polar residues" evidence="6">
    <location>
        <begin position="287"/>
        <end position="306"/>
    </location>
</feature>
<evidence type="ECO:0000256" key="5">
    <source>
        <dbReference type="ARBA" id="ARBA00023136"/>
    </source>
</evidence>
<dbReference type="GO" id="GO:0016020">
    <property type="term" value="C:membrane"/>
    <property type="evidence" value="ECO:0007669"/>
    <property type="project" value="UniProtKB-SubCell"/>
</dbReference>
<evidence type="ECO:0000256" key="2">
    <source>
        <dbReference type="ARBA" id="ARBA00022448"/>
    </source>
</evidence>
<feature type="transmembrane region" description="Helical" evidence="7">
    <location>
        <begin position="421"/>
        <end position="449"/>
    </location>
</feature>
<keyword evidence="4 7" id="KW-1133">Transmembrane helix</keyword>
<dbReference type="InterPro" id="IPR011701">
    <property type="entry name" value="MFS"/>
</dbReference>
<feature type="domain" description="Major facilitator superfamily (MFS) profile" evidence="8">
    <location>
        <begin position="29"/>
        <end position="521"/>
    </location>
</feature>
<protein>
    <recommendedName>
        <fullName evidence="8">Major facilitator superfamily (MFS) profile domain-containing protein</fullName>
    </recommendedName>
</protein>
<evidence type="ECO:0000259" key="8">
    <source>
        <dbReference type="PROSITE" id="PS50850"/>
    </source>
</evidence>
<dbReference type="InterPro" id="IPR020846">
    <property type="entry name" value="MFS_dom"/>
</dbReference>
<reference evidence="9" key="1">
    <citation type="submission" date="2021-02" db="EMBL/GenBank/DDBJ databases">
        <title>Psilocybe cubensis genome.</title>
        <authorList>
            <person name="Mckernan K.J."/>
            <person name="Crawford S."/>
            <person name="Trippe A."/>
            <person name="Kane L.T."/>
            <person name="Mclaughlin S."/>
        </authorList>
    </citation>
    <scope>NUCLEOTIDE SEQUENCE [LARGE SCALE GENOMIC DNA]</scope>
    <source>
        <strain evidence="9">MGC-MH-2018</strain>
    </source>
</reference>
<feature type="transmembrane region" description="Helical" evidence="7">
    <location>
        <begin position="182"/>
        <end position="206"/>
    </location>
</feature>
<feature type="region of interest" description="Disordered" evidence="6">
    <location>
        <begin position="277"/>
        <end position="306"/>
    </location>
</feature>
<keyword evidence="3 7" id="KW-0812">Transmembrane</keyword>
<dbReference type="Gene3D" id="1.20.1250.20">
    <property type="entry name" value="MFS general substrate transporter like domains"/>
    <property type="match status" value="1"/>
</dbReference>